<dbReference type="RefSeq" id="XP_056036061.1">
    <property type="nucleotide sequence ID" value="XM_056179151.1"/>
</dbReference>
<keyword evidence="1" id="KW-0472">Membrane</keyword>
<feature type="domain" description="Mmc1 C-terminal" evidence="2">
    <location>
        <begin position="295"/>
        <end position="464"/>
    </location>
</feature>
<dbReference type="InterPro" id="IPR056196">
    <property type="entry name" value="Mmc1_C"/>
</dbReference>
<reference evidence="3 4" key="1">
    <citation type="journal article" date="2023" name="G3 (Bethesda)">
        <title>A high-quality reference genome for the fission yeast Schizosaccharomyces osmophilus.</title>
        <authorList>
            <person name="Jia G.S."/>
            <person name="Zhang W.C."/>
            <person name="Liang Y."/>
            <person name="Liu X.H."/>
            <person name="Rhind N."/>
            <person name="Pidoux A."/>
            <person name="Brysch-Herzberg M."/>
            <person name="Du L.L."/>
        </authorList>
    </citation>
    <scope>NUCLEOTIDE SEQUENCE [LARGE SCALE GENOMIC DNA]</scope>
    <source>
        <strain evidence="3 4">CBS 15793</strain>
    </source>
</reference>
<dbReference type="Pfam" id="PF23868">
    <property type="entry name" value="Mmc1_C"/>
    <property type="match status" value="1"/>
</dbReference>
<evidence type="ECO:0000313" key="3">
    <source>
        <dbReference type="EMBL" id="WBW71818.1"/>
    </source>
</evidence>
<accession>A0AAE9W9G2</accession>
<evidence type="ECO:0000256" key="1">
    <source>
        <dbReference type="SAM" id="Phobius"/>
    </source>
</evidence>
<organism evidence="3 4">
    <name type="scientific">Schizosaccharomyces osmophilus</name>
    <dbReference type="NCBI Taxonomy" id="2545709"/>
    <lineage>
        <taxon>Eukaryota</taxon>
        <taxon>Fungi</taxon>
        <taxon>Dikarya</taxon>
        <taxon>Ascomycota</taxon>
        <taxon>Taphrinomycotina</taxon>
        <taxon>Schizosaccharomycetes</taxon>
        <taxon>Schizosaccharomycetales</taxon>
        <taxon>Schizosaccharomycetaceae</taxon>
        <taxon>Schizosaccharomyces</taxon>
    </lineage>
</organism>
<dbReference type="GeneID" id="80873840"/>
<dbReference type="AlphaFoldDB" id="A0AAE9W9G2"/>
<gene>
    <name evidence="3" type="primary">mug99</name>
    <name evidence="3" type="ORF">SOMG_00357</name>
</gene>
<dbReference type="Proteomes" id="UP001212411">
    <property type="component" value="Chromosome 1"/>
</dbReference>
<feature type="transmembrane region" description="Helical" evidence="1">
    <location>
        <begin position="401"/>
        <end position="420"/>
    </location>
</feature>
<protein>
    <submittedName>
        <fullName evidence="3">Mitochondrial conserved fungal membrane protein Mug99</fullName>
    </submittedName>
</protein>
<evidence type="ECO:0000259" key="2">
    <source>
        <dbReference type="Pfam" id="PF23868"/>
    </source>
</evidence>
<keyword evidence="1" id="KW-0812">Transmembrane</keyword>
<dbReference type="KEGG" id="som:SOMG_00357"/>
<keyword evidence="1" id="KW-1133">Transmembrane helix</keyword>
<dbReference type="EMBL" id="CP115611">
    <property type="protein sequence ID" value="WBW71818.1"/>
    <property type="molecule type" value="Genomic_DNA"/>
</dbReference>
<sequence>MLKITFMNWTSRVFFLRKYTTNVASKPIATFQTKLNDNLSKMKKLTQDQPHLISRLNAITNALTEKTPKHRILLQSLTSSQRDIACSKTILQALLTSPFLPKVPELDEALRTLGQEPLSISFASTPLIQKNARYKSSHLSIPSDFLQVHNLEITYLPANYSDNLISATCQSTYMCSSSYLNIVNDRASRPASHITYLLDKDLTDVDIIKNEPHIMPISSPKALSAISILRQDAGQFTQYKELWDKSNFQTLRNSFLTKNNYELVEKMLKSFMDTIRSENAGQKYIASKNSSNFMLSSLEEWAKCFHADTESFEVQLKALWKKLGFLQLYKNIDAWPNSLKDLLHKSFLQESKLELAFLLGELSRNGDDKKNFYSAMKDFQTYQDTCKQNVSEKFKSLKKQTLYVTLFQGVGALGSLYLYLIAHASMYNSFSIFAVTSVLGFYVLQRSSVNWKRTFWKEQLEDSRCFEGTFRRQLFENSSLYSQNTLQAKMKTETDLLLTQVDESLKCLSKLRVASEN</sequence>
<proteinExistence type="predicted"/>
<keyword evidence="4" id="KW-1185">Reference proteome</keyword>
<feature type="transmembrane region" description="Helical" evidence="1">
    <location>
        <begin position="426"/>
        <end position="444"/>
    </location>
</feature>
<evidence type="ECO:0000313" key="4">
    <source>
        <dbReference type="Proteomes" id="UP001212411"/>
    </source>
</evidence>
<name>A0AAE9W9G2_9SCHI</name>